<keyword evidence="4" id="KW-0689">Ribosomal protein</keyword>
<dbReference type="CDD" id="cd04301">
    <property type="entry name" value="NAT_SF"/>
    <property type="match status" value="1"/>
</dbReference>
<dbReference type="PANTHER" id="PTHR42919">
    <property type="entry name" value="N-ALPHA-ACETYLTRANSFERASE"/>
    <property type="match status" value="1"/>
</dbReference>
<keyword evidence="4" id="KW-0687">Ribonucleoprotein</keyword>
<evidence type="ECO:0000313" key="4">
    <source>
        <dbReference type="EMBL" id="RPF55688.1"/>
    </source>
</evidence>
<dbReference type="Pfam" id="PF00583">
    <property type="entry name" value="Acetyltransf_1"/>
    <property type="match status" value="1"/>
</dbReference>
<comment type="caution">
    <text evidence="4">The sequence shown here is derived from an EMBL/GenBank/DDBJ whole genome shotgun (WGS) entry which is preliminary data.</text>
</comment>
<dbReference type="PANTHER" id="PTHR42919:SF8">
    <property type="entry name" value="N-ALPHA-ACETYLTRANSFERASE 50"/>
    <property type="match status" value="1"/>
</dbReference>
<name>A0A3N5C0T5_9BACI</name>
<dbReference type="SUPFAM" id="SSF55729">
    <property type="entry name" value="Acyl-CoA N-acyltransferases (Nat)"/>
    <property type="match status" value="1"/>
</dbReference>
<dbReference type="PROSITE" id="PS51186">
    <property type="entry name" value="GNAT"/>
    <property type="match status" value="1"/>
</dbReference>
<dbReference type="InterPro" id="IPR016181">
    <property type="entry name" value="Acyl_CoA_acyltransferase"/>
</dbReference>
<dbReference type="InterPro" id="IPR000182">
    <property type="entry name" value="GNAT_dom"/>
</dbReference>
<proteinExistence type="predicted"/>
<dbReference type="GO" id="GO:0016747">
    <property type="term" value="F:acyltransferase activity, transferring groups other than amino-acyl groups"/>
    <property type="evidence" value="ECO:0007669"/>
    <property type="project" value="InterPro"/>
</dbReference>
<evidence type="ECO:0000313" key="5">
    <source>
        <dbReference type="Proteomes" id="UP000276443"/>
    </source>
</evidence>
<evidence type="ECO:0000256" key="1">
    <source>
        <dbReference type="ARBA" id="ARBA00022679"/>
    </source>
</evidence>
<dbReference type="Proteomes" id="UP000276443">
    <property type="component" value="Unassembled WGS sequence"/>
</dbReference>
<keyword evidence="5" id="KW-1185">Reference proteome</keyword>
<organism evidence="4 5">
    <name type="scientific">Aquisalibacillus elongatus</name>
    <dbReference type="NCBI Taxonomy" id="485577"/>
    <lineage>
        <taxon>Bacteria</taxon>
        <taxon>Bacillati</taxon>
        <taxon>Bacillota</taxon>
        <taxon>Bacilli</taxon>
        <taxon>Bacillales</taxon>
        <taxon>Bacillaceae</taxon>
        <taxon>Aquisalibacillus</taxon>
    </lineage>
</organism>
<dbReference type="AlphaFoldDB" id="A0A3N5C0T5"/>
<protein>
    <submittedName>
        <fullName evidence="4">Ribosomal protein S18 acetylase RimI-like enzyme</fullName>
    </submittedName>
</protein>
<evidence type="ECO:0000256" key="2">
    <source>
        <dbReference type="ARBA" id="ARBA00023315"/>
    </source>
</evidence>
<reference evidence="4 5" key="1">
    <citation type="submission" date="2018-11" db="EMBL/GenBank/DDBJ databases">
        <title>Genomic Encyclopedia of Type Strains, Phase IV (KMG-IV): sequencing the most valuable type-strain genomes for metagenomic binning, comparative biology and taxonomic classification.</title>
        <authorList>
            <person name="Goeker M."/>
        </authorList>
    </citation>
    <scope>NUCLEOTIDE SEQUENCE [LARGE SCALE GENOMIC DNA]</scope>
    <source>
        <strain evidence="4 5">DSM 18090</strain>
    </source>
</reference>
<dbReference type="InterPro" id="IPR051556">
    <property type="entry name" value="N-term/lysine_N-AcTrnsfr"/>
</dbReference>
<feature type="domain" description="N-acetyltransferase" evidence="3">
    <location>
        <begin position="4"/>
        <end position="155"/>
    </location>
</feature>
<dbReference type="GO" id="GO:0005840">
    <property type="term" value="C:ribosome"/>
    <property type="evidence" value="ECO:0007669"/>
    <property type="project" value="UniProtKB-KW"/>
</dbReference>
<evidence type="ECO:0000259" key="3">
    <source>
        <dbReference type="PROSITE" id="PS51186"/>
    </source>
</evidence>
<dbReference type="Gene3D" id="3.40.630.30">
    <property type="match status" value="1"/>
</dbReference>
<gene>
    <name evidence="4" type="ORF">EDC24_0572</name>
</gene>
<dbReference type="EMBL" id="RKRF01000007">
    <property type="protein sequence ID" value="RPF55688.1"/>
    <property type="molecule type" value="Genomic_DNA"/>
</dbReference>
<accession>A0A3N5C0T5</accession>
<keyword evidence="2" id="KW-0012">Acyltransferase</keyword>
<keyword evidence="1" id="KW-0808">Transferase</keyword>
<sequence length="155" mass="17826">MMNVSIVKAAPEHTEDISRICSLGWRQTVQRIYSEEYQIKNVEHWYNHKRVHEDIVNGIYTHVAIVDEQVAGTIGGIVSKLGTSEIYVFYVDDAYRYSGIGTKLLEAFTKEHIKKGATEQYASVQEGNKLGIPFYKSRGFKQKGEDQRFYREIVS</sequence>